<dbReference type="Gene3D" id="2.150.10.10">
    <property type="entry name" value="Serralysin-like metalloprotease, C-terminal"/>
    <property type="match status" value="1"/>
</dbReference>
<dbReference type="SUPFAM" id="SSF51120">
    <property type="entry name" value="beta-Roll"/>
    <property type="match status" value="1"/>
</dbReference>
<dbReference type="Pfam" id="PF00353">
    <property type="entry name" value="HemolysinCabind"/>
    <property type="match status" value="1"/>
</dbReference>
<evidence type="ECO:0008006" key="3">
    <source>
        <dbReference type="Google" id="ProtNLM"/>
    </source>
</evidence>
<dbReference type="PROSITE" id="PS00330">
    <property type="entry name" value="HEMOLYSIN_CALCIUM"/>
    <property type="match status" value="1"/>
</dbReference>
<dbReference type="Proteomes" id="UP000199459">
    <property type="component" value="Unassembled WGS sequence"/>
</dbReference>
<dbReference type="OrthoDB" id="8546456at2"/>
<gene>
    <name evidence="1" type="ORF">SAMN05216325_104127</name>
</gene>
<dbReference type="EMBL" id="FOCP01000004">
    <property type="protein sequence ID" value="SEM92548.1"/>
    <property type="molecule type" value="Genomic_DNA"/>
</dbReference>
<proteinExistence type="predicted"/>
<dbReference type="InterPro" id="IPR018511">
    <property type="entry name" value="Hemolysin-typ_Ca-bd_CS"/>
</dbReference>
<name>A0A1H8CE62_9PROT</name>
<dbReference type="GO" id="GO:0005509">
    <property type="term" value="F:calcium ion binding"/>
    <property type="evidence" value="ECO:0007669"/>
    <property type="project" value="InterPro"/>
</dbReference>
<dbReference type="InterPro" id="IPR001343">
    <property type="entry name" value="Hemolysn_Ca-bd"/>
</dbReference>
<evidence type="ECO:0000313" key="1">
    <source>
        <dbReference type="EMBL" id="SEM92548.1"/>
    </source>
</evidence>
<dbReference type="InterPro" id="IPR011049">
    <property type="entry name" value="Serralysin-like_metalloprot_C"/>
</dbReference>
<organism evidence="1 2">
    <name type="scientific">Nitrosomonas marina</name>
    <dbReference type="NCBI Taxonomy" id="917"/>
    <lineage>
        <taxon>Bacteria</taxon>
        <taxon>Pseudomonadati</taxon>
        <taxon>Pseudomonadota</taxon>
        <taxon>Betaproteobacteria</taxon>
        <taxon>Nitrosomonadales</taxon>
        <taxon>Nitrosomonadaceae</taxon>
        <taxon>Nitrosomonas</taxon>
    </lineage>
</organism>
<dbReference type="RefSeq" id="WP_090628471.1">
    <property type="nucleotide sequence ID" value="NZ_FOCP01000004.1"/>
</dbReference>
<evidence type="ECO:0000313" key="2">
    <source>
        <dbReference type="Proteomes" id="UP000199459"/>
    </source>
</evidence>
<dbReference type="AlphaFoldDB" id="A0A1H8CE62"/>
<protein>
    <recommendedName>
        <fullName evidence="3">Hemolysin-type calcium-binding repeat-containing protein</fullName>
    </recommendedName>
</protein>
<accession>A0A1H8CE62</accession>
<reference evidence="1 2" key="1">
    <citation type="submission" date="2016-10" db="EMBL/GenBank/DDBJ databases">
        <authorList>
            <person name="de Groot N.N."/>
        </authorList>
    </citation>
    <scope>NUCLEOTIDE SEQUENCE [LARGE SCALE GENOMIC DNA]</scope>
    <source>
        <strain evidence="1 2">Nm22</strain>
    </source>
</reference>
<dbReference type="PRINTS" id="PR00313">
    <property type="entry name" value="CABNDNGRPT"/>
</dbReference>
<sequence length="219" mass="23038">MAVDIINRPNIGSSGLIEIIDGFEFEGFGSGGFGDDDFLYIGDELDNFIQAGPGNDELEGNDGNDELLGGDGNDIIDGDSGNDTLDGQGGTDKLFGGLGDDILLAGGAGDNPQLNRDQLQGDPRNLDGSVIGGEPGNDIFGFYDLGFYRVNDFVPGEDLLFFDAEKTGIDNIGTLVGLISDIDQRDDGVTVHFGSDAAWIDLVGVNINDITADMVIFSM</sequence>
<dbReference type="STRING" id="917.SAMN05216326_12014"/>